<keyword evidence="2" id="KW-1185">Reference proteome</keyword>
<reference evidence="1 2" key="1">
    <citation type="submission" date="2020-09" db="EMBL/GenBank/DDBJ databases">
        <title>De no assembly of potato wild relative species, Solanum commersonii.</title>
        <authorList>
            <person name="Cho K."/>
        </authorList>
    </citation>
    <scope>NUCLEOTIDE SEQUENCE [LARGE SCALE GENOMIC DNA]</scope>
    <source>
        <strain evidence="1">LZ3.2</strain>
        <tissue evidence="1">Leaf</tissue>
    </source>
</reference>
<evidence type="ECO:0000313" key="1">
    <source>
        <dbReference type="EMBL" id="KAG5595462.1"/>
    </source>
</evidence>
<name>A0A9J5Y8Y0_SOLCO</name>
<dbReference type="Proteomes" id="UP000824120">
    <property type="component" value="Chromosome 7"/>
</dbReference>
<protein>
    <submittedName>
        <fullName evidence="1">Uncharacterized protein</fullName>
    </submittedName>
</protein>
<comment type="caution">
    <text evidence="1">The sequence shown here is derived from an EMBL/GenBank/DDBJ whole genome shotgun (WGS) entry which is preliminary data.</text>
</comment>
<sequence length="107" mass="11902">MEFDYDGILCGVVLSVRNSEQRGRGYFVGRDTYCRRRSAVNGSQLHWAVGEINFARMLPGRDTRGHLGPPLLTLSMPNFSAVQDSSTDRIMTASPPYCGIDIGLYSR</sequence>
<proteinExistence type="predicted"/>
<evidence type="ECO:0000313" key="2">
    <source>
        <dbReference type="Proteomes" id="UP000824120"/>
    </source>
</evidence>
<dbReference type="EMBL" id="JACXVP010000007">
    <property type="protein sequence ID" value="KAG5595462.1"/>
    <property type="molecule type" value="Genomic_DNA"/>
</dbReference>
<dbReference type="AlphaFoldDB" id="A0A9J5Y8Y0"/>
<organism evidence="1 2">
    <name type="scientific">Solanum commersonii</name>
    <name type="common">Commerson's wild potato</name>
    <name type="synonym">Commerson's nightshade</name>
    <dbReference type="NCBI Taxonomy" id="4109"/>
    <lineage>
        <taxon>Eukaryota</taxon>
        <taxon>Viridiplantae</taxon>
        <taxon>Streptophyta</taxon>
        <taxon>Embryophyta</taxon>
        <taxon>Tracheophyta</taxon>
        <taxon>Spermatophyta</taxon>
        <taxon>Magnoliopsida</taxon>
        <taxon>eudicotyledons</taxon>
        <taxon>Gunneridae</taxon>
        <taxon>Pentapetalae</taxon>
        <taxon>asterids</taxon>
        <taxon>lamiids</taxon>
        <taxon>Solanales</taxon>
        <taxon>Solanaceae</taxon>
        <taxon>Solanoideae</taxon>
        <taxon>Solaneae</taxon>
        <taxon>Solanum</taxon>
    </lineage>
</organism>
<gene>
    <name evidence="1" type="ORF">H5410_036694</name>
</gene>
<accession>A0A9J5Y8Y0</accession>